<feature type="transmembrane region" description="Helical" evidence="1">
    <location>
        <begin position="9"/>
        <end position="31"/>
    </location>
</feature>
<organism evidence="2 3">
    <name type="scientific">Glutamicibacter ectropisis</name>
    <dbReference type="NCBI Taxonomy" id="3046593"/>
    <lineage>
        <taxon>Bacteria</taxon>
        <taxon>Bacillati</taxon>
        <taxon>Actinomycetota</taxon>
        <taxon>Actinomycetes</taxon>
        <taxon>Micrococcales</taxon>
        <taxon>Micrococcaceae</taxon>
        <taxon>Glutamicibacter</taxon>
    </lineage>
</organism>
<reference evidence="2 3" key="1">
    <citation type="submission" date="2023-05" db="EMBL/GenBank/DDBJ databases">
        <title>Glutamicibacter sp. B1, complete genome.</title>
        <authorList>
            <person name="Long Y.H."/>
            <person name="Fang T."/>
            <person name="Li X.Y."/>
        </authorList>
    </citation>
    <scope>NUCLEOTIDE SEQUENCE [LARGE SCALE GENOMIC DNA]</scope>
    <source>
        <strain evidence="2 3">B1</strain>
    </source>
</reference>
<keyword evidence="1" id="KW-1133">Transmembrane helix</keyword>
<name>A0AAU6WDP7_9MICC</name>
<gene>
    <name evidence="2" type="ORF">QMQ05_00615</name>
</gene>
<evidence type="ECO:0000256" key="1">
    <source>
        <dbReference type="SAM" id="Phobius"/>
    </source>
</evidence>
<evidence type="ECO:0008006" key="4">
    <source>
        <dbReference type="Google" id="ProtNLM"/>
    </source>
</evidence>
<keyword evidence="1" id="KW-0472">Membrane</keyword>
<evidence type="ECO:0000313" key="3">
    <source>
        <dbReference type="Proteomes" id="UP001486888"/>
    </source>
</evidence>
<dbReference type="KEGG" id="gey:QMQ05_00615"/>
<feature type="transmembrane region" description="Helical" evidence="1">
    <location>
        <begin position="51"/>
        <end position="74"/>
    </location>
</feature>
<dbReference type="RefSeq" id="WP_345472143.1">
    <property type="nucleotide sequence ID" value="NZ_CP125942.1"/>
</dbReference>
<accession>A0AAU6WDP7</accession>
<proteinExistence type="predicted"/>
<feature type="transmembrane region" description="Helical" evidence="1">
    <location>
        <begin position="122"/>
        <end position="144"/>
    </location>
</feature>
<keyword evidence="1" id="KW-0812">Transmembrane</keyword>
<protein>
    <recommendedName>
        <fullName evidence="4">DUF1648 domain-containing protein</fullName>
    </recommendedName>
</protein>
<dbReference type="EMBL" id="CP125942">
    <property type="protein sequence ID" value="XAO46091.1"/>
    <property type="molecule type" value="Genomic_DNA"/>
</dbReference>
<sequence length="154" mass="15983">MAAKRSGKLITISSVSVLVYVVLFLLLSPLLPEHLARHAGTDGVGYSPLSVTVLIVGLVATLSLLIGILAYRDFTSLGHWYPGPKSIVVCFLSAGFGILGLGIAMMLAVLGREAEESGSLPIGMGLLGLLLVFAVSAGILVRALPRAEPESLST</sequence>
<evidence type="ECO:0000313" key="2">
    <source>
        <dbReference type="EMBL" id="XAO46091.1"/>
    </source>
</evidence>
<feature type="transmembrane region" description="Helical" evidence="1">
    <location>
        <begin position="86"/>
        <end position="110"/>
    </location>
</feature>
<dbReference type="Proteomes" id="UP001486888">
    <property type="component" value="Chromosome"/>
</dbReference>
<keyword evidence="3" id="KW-1185">Reference proteome</keyword>
<dbReference type="AlphaFoldDB" id="A0AAU6WDP7"/>